<gene>
    <name evidence="1" type="ORF">BO95DRAFT_443079</name>
</gene>
<organism evidence="1 2">
    <name type="scientific">Aspergillus brunneoviolaceus CBS 621.78</name>
    <dbReference type="NCBI Taxonomy" id="1450534"/>
    <lineage>
        <taxon>Eukaryota</taxon>
        <taxon>Fungi</taxon>
        <taxon>Dikarya</taxon>
        <taxon>Ascomycota</taxon>
        <taxon>Pezizomycotina</taxon>
        <taxon>Eurotiomycetes</taxon>
        <taxon>Eurotiomycetidae</taxon>
        <taxon>Eurotiales</taxon>
        <taxon>Aspergillaceae</taxon>
        <taxon>Aspergillus</taxon>
        <taxon>Aspergillus subgen. Circumdati</taxon>
    </lineage>
</organism>
<reference evidence="1" key="1">
    <citation type="submission" date="2018-02" db="EMBL/GenBank/DDBJ databases">
        <title>The genomes of Aspergillus section Nigri reveals drivers in fungal speciation.</title>
        <authorList>
            <consortium name="DOE Joint Genome Institute"/>
            <person name="Vesth T.C."/>
            <person name="Nybo J."/>
            <person name="Theobald S."/>
            <person name="Brandl J."/>
            <person name="Frisvad J.C."/>
            <person name="Nielsen K.F."/>
            <person name="Lyhne E.K."/>
            <person name="Kogle M.E."/>
            <person name="Kuo A."/>
            <person name="Riley R."/>
            <person name="Clum A."/>
            <person name="Nolan M."/>
            <person name="Lipzen A."/>
            <person name="Salamov A."/>
            <person name="Henrissat B."/>
            <person name="Wiebenga A."/>
            <person name="De vries R.P."/>
            <person name="Grigoriev I.V."/>
            <person name="Mortensen U.H."/>
            <person name="Andersen M.R."/>
            <person name="Baker S.E."/>
        </authorList>
    </citation>
    <scope>NUCLEOTIDE SEQUENCE</scope>
    <source>
        <strain evidence="1">CBS 621.78</strain>
    </source>
</reference>
<name>A0ACD1G7Z8_9EURO</name>
<evidence type="ECO:0000313" key="1">
    <source>
        <dbReference type="EMBL" id="RAH45416.1"/>
    </source>
</evidence>
<keyword evidence="2" id="KW-1185">Reference proteome</keyword>
<proteinExistence type="predicted"/>
<evidence type="ECO:0000313" key="2">
    <source>
        <dbReference type="Proteomes" id="UP000249057"/>
    </source>
</evidence>
<protein>
    <submittedName>
        <fullName evidence="1">Uncharacterized protein</fullName>
    </submittedName>
</protein>
<sequence>MATHTSLQGIAMPWRTCNQCIRRHYLLSRGGGRPQSRLHLSTTSPVRSSSGSGSSSNPSNPLRTSRVRSTEKDVANYRRSMILSASGIAACAIAMYGIIKLDLFGLEQTKQQQQSSSITATIPTAQEAPSPKKTQLDGPNGFPSSPSLITVHGQDPGAEQVATGTSSVPYFPATIRLPKALDAENIGLAAGDEIALSTAAEKPADEEEYQLLGLGIRTVSFLRIQVYVVGMYVAKSDITALQQRLVQTAVNPPTLAGVIEAESKGDGGVITNPVGATAATSLVSTERDRLRQLLLDAGSSSGGGEQQGDLVWDAILREPGLRTAFRIVPVRNTDFTHMRDAFVRGVTARAQKYNPWRGEFADEAFGAAVKTFKALFGGGANKNVPKGHTVLLVRNSRGQLDALYQTDVADKPTRYMGRVADERVSRLVWLNYLAGKNVSSEPARESVVEGIMAVVERPVGTVVQKVL</sequence>
<dbReference type="Proteomes" id="UP000249057">
    <property type="component" value="Unassembled WGS sequence"/>
</dbReference>
<dbReference type="EMBL" id="KZ825345">
    <property type="protein sequence ID" value="RAH45416.1"/>
    <property type="molecule type" value="Genomic_DNA"/>
</dbReference>
<accession>A0ACD1G7Z8</accession>